<name>A0AAQ3TWI6_PASNO</name>
<dbReference type="Gene3D" id="3.30.420.10">
    <property type="entry name" value="Ribonuclease H-like superfamily/Ribonuclease H"/>
    <property type="match status" value="1"/>
</dbReference>
<accession>A0AAQ3TWI6</accession>
<dbReference type="PANTHER" id="PTHR37984">
    <property type="entry name" value="PROTEIN CBG26694"/>
    <property type="match status" value="1"/>
</dbReference>
<dbReference type="InterPro" id="IPR012337">
    <property type="entry name" value="RNaseH-like_sf"/>
</dbReference>
<evidence type="ECO:0000313" key="2">
    <source>
        <dbReference type="EMBL" id="WVZ79447.1"/>
    </source>
</evidence>
<dbReference type="EMBL" id="CP144750">
    <property type="protein sequence ID" value="WVZ79447.1"/>
    <property type="molecule type" value="Genomic_DNA"/>
</dbReference>
<dbReference type="AlphaFoldDB" id="A0AAQ3TWI6"/>
<gene>
    <name evidence="2" type="ORF">U9M48_027023</name>
</gene>
<dbReference type="Gene3D" id="1.10.340.70">
    <property type="match status" value="1"/>
</dbReference>
<dbReference type="Pfam" id="PF17921">
    <property type="entry name" value="Integrase_H2C2"/>
    <property type="match status" value="1"/>
</dbReference>
<proteinExistence type="predicted"/>
<dbReference type="Proteomes" id="UP001341281">
    <property type="component" value="Chromosome 06"/>
</dbReference>
<dbReference type="GO" id="GO:0015074">
    <property type="term" value="P:DNA integration"/>
    <property type="evidence" value="ECO:0007669"/>
    <property type="project" value="InterPro"/>
</dbReference>
<keyword evidence="3" id="KW-1185">Reference proteome</keyword>
<dbReference type="PROSITE" id="PS50994">
    <property type="entry name" value="INTEGRASE"/>
    <property type="match status" value="1"/>
</dbReference>
<evidence type="ECO:0000313" key="3">
    <source>
        <dbReference type="Proteomes" id="UP001341281"/>
    </source>
</evidence>
<organism evidence="2 3">
    <name type="scientific">Paspalum notatum var. saurae</name>
    <dbReference type="NCBI Taxonomy" id="547442"/>
    <lineage>
        <taxon>Eukaryota</taxon>
        <taxon>Viridiplantae</taxon>
        <taxon>Streptophyta</taxon>
        <taxon>Embryophyta</taxon>
        <taxon>Tracheophyta</taxon>
        <taxon>Spermatophyta</taxon>
        <taxon>Magnoliopsida</taxon>
        <taxon>Liliopsida</taxon>
        <taxon>Poales</taxon>
        <taxon>Poaceae</taxon>
        <taxon>PACMAD clade</taxon>
        <taxon>Panicoideae</taxon>
        <taxon>Andropogonodae</taxon>
        <taxon>Paspaleae</taxon>
        <taxon>Paspalinae</taxon>
        <taxon>Paspalum</taxon>
    </lineage>
</organism>
<dbReference type="InterPro" id="IPR050951">
    <property type="entry name" value="Retrovirus_Pol_polyprotein"/>
</dbReference>
<dbReference type="SUPFAM" id="SSF53098">
    <property type="entry name" value="Ribonuclease H-like"/>
    <property type="match status" value="1"/>
</dbReference>
<protein>
    <recommendedName>
        <fullName evidence="1">Integrase catalytic domain-containing protein</fullName>
    </recommendedName>
</protein>
<evidence type="ECO:0000259" key="1">
    <source>
        <dbReference type="PROSITE" id="PS50994"/>
    </source>
</evidence>
<dbReference type="InterPro" id="IPR001584">
    <property type="entry name" value="Integrase_cat-core"/>
</dbReference>
<dbReference type="InterPro" id="IPR036397">
    <property type="entry name" value="RNaseH_sf"/>
</dbReference>
<reference evidence="2 3" key="1">
    <citation type="submission" date="2024-02" db="EMBL/GenBank/DDBJ databases">
        <title>High-quality chromosome-scale genome assembly of Pensacola bahiagrass (Paspalum notatum Flugge var. saurae).</title>
        <authorList>
            <person name="Vega J.M."/>
            <person name="Podio M."/>
            <person name="Orjuela J."/>
            <person name="Siena L.A."/>
            <person name="Pessino S.C."/>
            <person name="Combes M.C."/>
            <person name="Mariac C."/>
            <person name="Albertini E."/>
            <person name="Pupilli F."/>
            <person name="Ortiz J.P.A."/>
            <person name="Leblanc O."/>
        </authorList>
    </citation>
    <scope>NUCLEOTIDE SEQUENCE [LARGE SCALE GENOMIC DNA]</scope>
    <source>
        <strain evidence="2">R1</strain>
        <tissue evidence="2">Leaf</tissue>
    </source>
</reference>
<feature type="domain" description="Integrase catalytic" evidence="1">
    <location>
        <begin position="138"/>
        <end position="302"/>
    </location>
</feature>
<dbReference type="GO" id="GO:0003676">
    <property type="term" value="F:nucleic acid binding"/>
    <property type="evidence" value="ECO:0007669"/>
    <property type="project" value="InterPro"/>
</dbReference>
<dbReference type="InterPro" id="IPR041588">
    <property type="entry name" value="Integrase_H2C2"/>
</dbReference>
<dbReference type="PANTHER" id="PTHR37984:SF15">
    <property type="entry name" value="INTEGRASE CATALYTIC DOMAIN-CONTAINING PROTEIN"/>
    <property type="match status" value="1"/>
</dbReference>
<sequence length="385" mass="43599">MGLQFTIQYRQGKENIATNALSRVGHLMATSIVSVVQPQWIQEELNSHTTDSKAQKLISQLVLILMDILWRMLHGKIWIGNNSALHTKLISALHSSAMGGHSGIQATYHRVSQHFTWPKLKLDVENFVKPLTHPFGLLQPLPIPTGVWQDLSMDFIEGLPSSEGYTTIMVVVDRLTKVAHFIALRHPYTALGLARVFLDSVVRLHGFPQSIVSDRDPIFISAFWRELFKLYKVKLNPSTAYHPQSDGQTERINQCLEMYLQCAIHTSPRQRKSWLSLAELWYNSSFHTSRGCSPFKALFGYEPNLGISVAVPSTTPPSVAELIQTRELHLQALKQHLAAAQNRMKLQADCGRVDLQFQPSESVLLKLQPYTQSSLVWRNRRFNTG</sequence>